<organism evidence="1 2">
    <name type="scientific">Helicobacter pylori</name>
    <name type="common">Campylobacter pylori</name>
    <dbReference type="NCBI Taxonomy" id="210"/>
    <lineage>
        <taxon>Bacteria</taxon>
        <taxon>Pseudomonadati</taxon>
        <taxon>Campylobacterota</taxon>
        <taxon>Epsilonproteobacteria</taxon>
        <taxon>Campylobacterales</taxon>
        <taxon>Helicobacteraceae</taxon>
        <taxon>Helicobacter</taxon>
    </lineage>
</organism>
<reference evidence="1 2" key="1">
    <citation type="submission" date="2018-11" db="EMBL/GenBank/DDBJ databases">
        <title>Genetic determinants and prediction of antibiotic resistance phenotypes in Helicobacter pylori.</title>
        <authorList>
            <person name="Wagner K."/>
        </authorList>
    </citation>
    <scope>NUCLEOTIDE SEQUENCE [LARGE SCALE GENOMIC DNA]</scope>
    <source>
        <strain evidence="1 2">ZH70</strain>
    </source>
</reference>
<gene>
    <name evidence="1" type="ORF">EC518_03105</name>
</gene>
<sequence>MISIKTKNFRNIFLFSLETLLFFKRSCLTTAKIKPFYYQRSMKTEPIFLAFQKLLYPFDALCFA</sequence>
<proteinExistence type="predicted"/>
<dbReference type="EMBL" id="RJGP01000090">
    <property type="protein sequence ID" value="RVZ40810.1"/>
    <property type="molecule type" value="Genomic_DNA"/>
</dbReference>
<accession>A0A438XSD4</accession>
<evidence type="ECO:0000313" key="1">
    <source>
        <dbReference type="EMBL" id="RVZ40810.1"/>
    </source>
</evidence>
<evidence type="ECO:0000313" key="2">
    <source>
        <dbReference type="Proteomes" id="UP000289022"/>
    </source>
</evidence>
<protein>
    <submittedName>
        <fullName evidence="1">Uncharacterized protein</fullName>
    </submittedName>
</protein>
<comment type="caution">
    <text evidence="1">The sequence shown here is derived from an EMBL/GenBank/DDBJ whole genome shotgun (WGS) entry which is preliminary data.</text>
</comment>
<dbReference type="AlphaFoldDB" id="A0A438XSD4"/>
<dbReference type="Proteomes" id="UP000289022">
    <property type="component" value="Unassembled WGS sequence"/>
</dbReference>
<name>A0A438XSD4_HELPX</name>